<evidence type="ECO:0000256" key="5">
    <source>
        <dbReference type="SAM" id="MobiDB-lite"/>
    </source>
</evidence>
<dbReference type="PANTHER" id="PTHR34820:SF4">
    <property type="entry name" value="INNER MEMBRANE PROTEIN YEBZ"/>
    <property type="match status" value="1"/>
</dbReference>
<evidence type="ECO:0000259" key="8">
    <source>
        <dbReference type="Pfam" id="PF04234"/>
    </source>
</evidence>
<feature type="chain" id="PRO_5047186282" evidence="7">
    <location>
        <begin position="28"/>
        <end position="177"/>
    </location>
</feature>
<dbReference type="InterPro" id="IPR032694">
    <property type="entry name" value="CopC/D"/>
</dbReference>
<evidence type="ECO:0000256" key="4">
    <source>
        <dbReference type="ARBA" id="ARBA00023008"/>
    </source>
</evidence>
<feature type="domain" description="CopC" evidence="8">
    <location>
        <begin position="28"/>
        <end position="121"/>
    </location>
</feature>
<keyword evidence="10" id="KW-1185">Reference proteome</keyword>
<evidence type="ECO:0000256" key="1">
    <source>
        <dbReference type="ARBA" id="ARBA00004196"/>
    </source>
</evidence>
<feature type="region of interest" description="Disordered" evidence="5">
    <location>
        <begin position="114"/>
        <end position="143"/>
    </location>
</feature>
<reference evidence="10" key="1">
    <citation type="journal article" date="2019" name="Int. J. Syst. Evol. Microbiol.">
        <title>The Global Catalogue of Microorganisms (GCM) 10K type strain sequencing project: providing services to taxonomists for standard genome sequencing and annotation.</title>
        <authorList>
            <consortium name="The Broad Institute Genomics Platform"/>
            <consortium name="The Broad Institute Genome Sequencing Center for Infectious Disease"/>
            <person name="Wu L."/>
            <person name="Ma J."/>
        </authorList>
    </citation>
    <scope>NUCLEOTIDE SEQUENCE [LARGE SCALE GENOMIC DNA]</scope>
    <source>
        <strain evidence="10">CCM 8391</strain>
    </source>
</reference>
<evidence type="ECO:0000256" key="2">
    <source>
        <dbReference type="ARBA" id="ARBA00022723"/>
    </source>
</evidence>
<keyword evidence="4" id="KW-0186">Copper</keyword>
<evidence type="ECO:0000256" key="3">
    <source>
        <dbReference type="ARBA" id="ARBA00022729"/>
    </source>
</evidence>
<sequence length="177" mass="17474">MKTPFRALAIALVAGLALLLGAGPALAHAQLLGSDPADGASLSTGPSTVTIRFSDRMQPGFNTLTVIGPDDAHYETGDVIVEGTSVSIAVHPLGPAGVYRIGYRVVSDDGHPVQGSTSFTLTTPGPGGGATAAAPSTAPAAAAAENESGGMPIWPWIIGAVVVVGGGIAVALRLGRG</sequence>
<dbReference type="SUPFAM" id="SSF81296">
    <property type="entry name" value="E set domains"/>
    <property type="match status" value="1"/>
</dbReference>
<protein>
    <submittedName>
        <fullName evidence="9">Copper resistance protein CopC</fullName>
    </submittedName>
</protein>
<comment type="subcellular location">
    <subcellularLocation>
        <location evidence="1">Cell envelope</location>
    </subcellularLocation>
</comment>
<dbReference type="RefSeq" id="WP_379586659.1">
    <property type="nucleotide sequence ID" value="NZ_JBHSQW010000035.1"/>
</dbReference>
<keyword evidence="6" id="KW-0812">Transmembrane</keyword>
<dbReference type="InterPro" id="IPR014755">
    <property type="entry name" value="Cu-Rt/internalin_Ig-like"/>
</dbReference>
<keyword evidence="6" id="KW-0472">Membrane</keyword>
<keyword evidence="6" id="KW-1133">Transmembrane helix</keyword>
<evidence type="ECO:0000313" key="10">
    <source>
        <dbReference type="Proteomes" id="UP001596302"/>
    </source>
</evidence>
<dbReference type="Proteomes" id="UP001596302">
    <property type="component" value="Unassembled WGS sequence"/>
</dbReference>
<proteinExistence type="predicted"/>
<keyword evidence="3 7" id="KW-0732">Signal</keyword>
<feature type="transmembrane region" description="Helical" evidence="6">
    <location>
        <begin position="153"/>
        <end position="174"/>
    </location>
</feature>
<dbReference type="PANTHER" id="PTHR34820">
    <property type="entry name" value="INNER MEMBRANE PROTEIN YEBZ"/>
    <property type="match status" value="1"/>
</dbReference>
<dbReference type="EMBL" id="JBHSQW010000035">
    <property type="protein sequence ID" value="MFC5996162.1"/>
    <property type="molecule type" value="Genomic_DNA"/>
</dbReference>
<feature type="compositionally biased region" description="Low complexity" evidence="5">
    <location>
        <begin position="131"/>
        <end position="143"/>
    </location>
</feature>
<evidence type="ECO:0000313" key="9">
    <source>
        <dbReference type="EMBL" id="MFC5996162.1"/>
    </source>
</evidence>
<dbReference type="InterPro" id="IPR014756">
    <property type="entry name" value="Ig_E-set"/>
</dbReference>
<organism evidence="9 10">
    <name type="scientific">Pseudonocardia hispaniensis</name>
    <dbReference type="NCBI Taxonomy" id="904933"/>
    <lineage>
        <taxon>Bacteria</taxon>
        <taxon>Bacillati</taxon>
        <taxon>Actinomycetota</taxon>
        <taxon>Actinomycetes</taxon>
        <taxon>Pseudonocardiales</taxon>
        <taxon>Pseudonocardiaceae</taxon>
        <taxon>Pseudonocardia</taxon>
    </lineage>
</organism>
<comment type="caution">
    <text evidence="9">The sequence shown here is derived from an EMBL/GenBank/DDBJ whole genome shotgun (WGS) entry which is preliminary data.</text>
</comment>
<dbReference type="InterPro" id="IPR007348">
    <property type="entry name" value="CopC_dom"/>
</dbReference>
<evidence type="ECO:0000256" key="6">
    <source>
        <dbReference type="SAM" id="Phobius"/>
    </source>
</evidence>
<keyword evidence="2" id="KW-0479">Metal-binding</keyword>
<dbReference type="Pfam" id="PF04234">
    <property type="entry name" value="CopC"/>
    <property type="match status" value="1"/>
</dbReference>
<gene>
    <name evidence="9" type="ORF">ACFQE5_18315</name>
</gene>
<evidence type="ECO:0000256" key="7">
    <source>
        <dbReference type="SAM" id="SignalP"/>
    </source>
</evidence>
<dbReference type="Gene3D" id="2.60.40.1220">
    <property type="match status" value="1"/>
</dbReference>
<accession>A0ABW1J6E0</accession>
<feature type="signal peptide" evidence="7">
    <location>
        <begin position="1"/>
        <end position="27"/>
    </location>
</feature>
<name>A0ABW1J6E0_9PSEU</name>